<dbReference type="Pfam" id="PF09299">
    <property type="entry name" value="Mu-transpos_C"/>
    <property type="match status" value="1"/>
</dbReference>
<dbReference type="SUPFAM" id="SSF53098">
    <property type="entry name" value="Ribonuclease H-like"/>
    <property type="match status" value="1"/>
</dbReference>
<dbReference type="InterPro" id="IPR036397">
    <property type="entry name" value="RNaseH_sf"/>
</dbReference>
<comment type="caution">
    <text evidence="3">The sequence shown here is derived from an EMBL/GenBank/DDBJ whole genome shotgun (WGS) entry which is preliminary data.</text>
</comment>
<dbReference type="Gene3D" id="3.30.420.10">
    <property type="entry name" value="Ribonuclease H-like superfamily/Ribonuclease H"/>
    <property type="match status" value="1"/>
</dbReference>
<feature type="domain" description="Integrase catalytic" evidence="2">
    <location>
        <begin position="224"/>
        <end position="439"/>
    </location>
</feature>
<dbReference type="InterPro" id="IPR001584">
    <property type="entry name" value="Integrase_cat-core"/>
</dbReference>
<gene>
    <name evidence="3" type="ORF">GCM10025759_15220</name>
</gene>
<name>A0ABP9LBH4_9GAMM</name>
<proteinExistence type="predicted"/>
<dbReference type="Proteomes" id="UP001501083">
    <property type="component" value="Unassembled WGS sequence"/>
</dbReference>
<dbReference type="InterPro" id="IPR012337">
    <property type="entry name" value="RNaseH-like_sf"/>
</dbReference>
<evidence type="ECO:0000259" key="2">
    <source>
        <dbReference type="PROSITE" id="PS50994"/>
    </source>
</evidence>
<reference evidence="4" key="1">
    <citation type="journal article" date="2019" name="Int. J. Syst. Evol. Microbiol.">
        <title>The Global Catalogue of Microorganisms (GCM) 10K type strain sequencing project: providing services to taxonomists for standard genome sequencing and annotation.</title>
        <authorList>
            <consortium name="The Broad Institute Genomics Platform"/>
            <consortium name="The Broad Institute Genome Sequencing Center for Infectious Disease"/>
            <person name="Wu L."/>
            <person name="Ma J."/>
        </authorList>
    </citation>
    <scope>NUCLEOTIDE SEQUENCE [LARGE SCALE GENOMIC DNA]</scope>
    <source>
        <strain evidence="4">JCM 19212</strain>
    </source>
</reference>
<dbReference type="EMBL" id="BAABKY010000002">
    <property type="protein sequence ID" value="GAA5073743.1"/>
    <property type="molecule type" value="Genomic_DNA"/>
</dbReference>
<evidence type="ECO:0000256" key="1">
    <source>
        <dbReference type="SAM" id="MobiDB-lite"/>
    </source>
</evidence>
<evidence type="ECO:0000313" key="4">
    <source>
        <dbReference type="Proteomes" id="UP001501083"/>
    </source>
</evidence>
<dbReference type="PROSITE" id="PS50994">
    <property type="entry name" value="INTEGRASE"/>
    <property type="match status" value="1"/>
</dbReference>
<sequence length="611" mass="68828">MRPAFSGGPMKQVKRVARPLAPLNLHVGAQAVWEKRLVRIEALSSASQIYVRCIGTGDTACVSLQDLSVPRPLNSRGPIRAATEPEADAKAVEWCTQLKQLEAKQCAAEDVARQMHVSVKTVMRRLSNFRDNPLPGAQVKGVPGPPRGSKRLTPAQEAIVAHVIDQDYLRPERRTIRAVVRRIEQECRAAKVKPPEMRAVRARIRAREPLQVAKARLGPHEAEAKQAPSIRGVETSRALELVQIDHALIDLILVTPGEGRQVIGRPWITLAIDVHTRCILGYYLGFEYPNQTAVGLCLEHACLPKGSWLKRLEVDVDYPMCGRMECVAWDNGKTFQALGVQAQCERYGIARRTRPPYKPHFGAYIERYIGTLMGKVHMLPGTTFSNSKQRGDYPSERRAVMTLREFERWVAYAIAGEYHHSPHRGLNGLTPMQAWTKAWAGPRGECQLPPLISDPREFMLGFLPAKMRKVTREGLALHGLRYWDPALAPLINSQQLYRVHYHQGDLSRVYLYVDGHHVDIPLLDRTQPPFSFYELQEARRAMRAEGRRAQDETALFSALDKQRQIEDIAAATSKKARRKQALRPQASLPAKTAVDFSRPVTPIDTNWEDEL</sequence>
<keyword evidence="4" id="KW-1185">Reference proteome</keyword>
<protein>
    <submittedName>
        <fullName evidence="3">DDE-type integrase/transposase/recombinase</fullName>
    </submittedName>
</protein>
<dbReference type="InterPro" id="IPR015378">
    <property type="entry name" value="Transposase-like_Mu_C"/>
</dbReference>
<feature type="region of interest" description="Disordered" evidence="1">
    <location>
        <begin position="130"/>
        <end position="151"/>
    </location>
</feature>
<accession>A0ABP9LBH4</accession>
<evidence type="ECO:0000313" key="3">
    <source>
        <dbReference type="EMBL" id="GAA5073743.1"/>
    </source>
</evidence>
<organism evidence="3 4">
    <name type="scientific">Lysobacter panacisoli</name>
    <dbReference type="NCBI Taxonomy" id="1255263"/>
    <lineage>
        <taxon>Bacteria</taxon>
        <taxon>Pseudomonadati</taxon>
        <taxon>Pseudomonadota</taxon>
        <taxon>Gammaproteobacteria</taxon>
        <taxon>Lysobacterales</taxon>
        <taxon>Lysobacteraceae</taxon>
        <taxon>Lysobacter</taxon>
    </lineage>
</organism>